<dbReference type="EMBL" id="AP009389">
    <property type="protein sequence ID" value="BAF59332.1"/>
    <property type="molecule type" value="Genomic_DNA"/>
</dbReference>
<dbReference type="InterPro" id="IPR014717">
    <property type="entry name" value="Transl_elong_EF1B/ribsomal_bS6"/>
</dbReference>
<keyword evidence="1" id="KW-0175">Coiled coil</keyword>
<dbReference type="KEGG" id="pth:PTH_1151"/>
<reference evidence="3" key="1">
    <citation type="journal article" date="2008" name="Genome Res.">
        <title>The genome of Pelotomaculum thermopropionicum reveals niche-associated evolution in anaerobic microbiota.</title>
        <authorList>
            <person name="Kosaka T."/>
            <person name="Kato S."/>
            <person name="Shimoyama T."/>
            <person name="Ishii S."/>
            <person name="Abe T."/>
            <person name="Watanabe K."/>
        </authorList>
    </citation>
    <scope>NUCLEOTIDE SEQUENCE [LARGE SCALE GENOMIC DNA]</scope>
    <source>
        <strain evidence="3">DSM 13744 / JCM 10971 / SI</strain>
    </source>
</reference>
<name>A5D359_PELTS</name>
<keyword evidence="3" id="KW-1185">Reference proteome</keyword>
<gene>
    <name evidence="2" type="primary">PilO</name>
    <name evidence="2" type="ordered locus">PTH_1151</name>
</gene>
<dbReference type="GO" id="GO:0043683">
    <property type="term" value="P:type IV pilus assembly"/>
    <property type="evidence" value="ECO:0007669"/>
    <property type="project" value="InterPro"/>
</dbReference>
<accession>A5D359</accession>
<protein>
    <submittedName>
        <fullName evidence="2">Tfp pilus assembly protein PilO</fullName>
    </submittedName>
</protein>
<dbReference type="AlphaFoldDB" id="A5D359"/>
<dbReference type="InterPro" id="IPR007445">
    <property type="entry name" value="PilO"/>
</dbReference>
<dbReference type="Pfam" id="PF04350">
    <property type="entry name" value="PilO"/>
    <property type="match status" value="1"/>
</dbReference>
<dbReference type="PANTHER" id="PTHR39555">
    <property type="entry name" value="FIMBRIAL ASSEMBLY PROTEIN PILO-LIKE PROTEIN-RELATED"/>
    <property type="match status" value="1"/>
</dbReference>
<evidence type="ECO:0000256" key="1">
    <source>
        <dbReference type="SAM" id="Coils"/>
    </source>
</evidence>
<feature type="coiled-coil region" evidence="1">
    <location>
        <begin position="32"/>
        <end position="79"/>
    </location>
</feature>
<proteinExistence type="predicted"/>
<sequence length="183" mass="20315">MAGKSRESKNVMPVLAGAALLVLLVFLLNVQVKAYRNARAALERERAACRQAQMMLADLKEAEKQAGLLAEKLAKYQKMMPGEPEQNTLIAELNACAAESGVNLQQISFGSRLAKEGYTEMPLELVLEGRYHDLLAFLEDIQRDGRRAVRLDSIKMSQGREEQTLVRADVAASVFYISKKKTS</sequence>
<dbReference type="Gene3D" id="3.30.70.60">
    <property type="match status" value="1"/>
</dbReference>
<dbReference type="Proteomes" id="UP000006556">
    <property type="component" value="Chromosome"/>
</dbReference>
<organism evidence="2 3">
    <name type="scientific">Pelotomaculum thermopropionicum (strain DSM 13744 / JCM 10971 / SI)</name>
    <dbReference type="NCBI Taxonomy" id="370438"/>
    <lineage>
        <taxon>Bacteria</taxon>
        <taxon>Bacillati</taxon>
        <taxon>Bacillota</taxon>
        <taxon>Clostridia</taxon>
        <taxon>Eubacteriales</taxon>
        <taxon>Desulfotomaculaceae</taxon>
        <taxon>Pelotomaculum</taxon>
    </lineage>
</organism>
<evidence type="ECO:0000313" key="3">
    <source>
        <dbReference type="Proteomes" id="UP000006556"/>
    </source>
</evidence>
<dbReference type="PANTHER" id="PTHR39555:SF1">
    <property type="entry name" value="TYPE IV PILUS INNER MEMBRANE COMPONENT PILO"/>
    <property type="match status" value="1"/>
</dbReference>
<dbReference type="GO" id="GO:0043107">
    <property type="term" value="P:type IV pilus-dependent motility"/>
    <property type="evidence" value="ECO:0007669"/>
    <property type="project" value="InterPro"/>
</dbReference>
<dbReference type="HOGENOM" id="CLU_129741_0_0_9"/>
<dbReference type="STRING" id="370438.PTH_1151"/>
<evidence type="ECO:0000313" key="2">
    <source>
        <dbReference type="EMBL" id="BAF59332.1"/>
    </source>
</evidence>
<dbReference type="eggNOG" id="COG3167">
    <property type="taxonomic scope" value="Bacteria"/>
</dbReference>